<organism evidence="1 2">
    <name type="scientific">Candidatus Epulonipiscium fishelsonii</name>
    <dbReference type="NCBI Taxonomy" id="77094"/>
    <lineage>
        <taxon>Bacteria</taxon>
        <taxon>Bacillati</taxon>
        <taxon>Bacillota</taxon>
        <taxon>Clostridia</taxon>
        <taxon>Lachnospirales</taxon>
        <taxon>Lachnospiraceae</taxon>
        <taxon>Candidatus Epulonipiscium</taxon>
    </lineage>
</organism>
<evidence type="ECO:0000313" key="2">
    <source>
        <dbReference type="Proteomes" id="UP000188605"/>
    </source>
</evidence>
<sequence>MDKEISIDAVIVVLSDLAHDEFWNKFIDFIEENNWLFGGGINPKKNLERTFHIDGCTMVQPSSTADEFKDKFIKLVEENNWLVKSFDIREIVDGYYINPDGSQGKHVNDPI</sequence>
<dbReference type="EMBL" id="LJDB01000070">
    <property type="protein sequence ID" value="ONI39183.1"/>
    <property type="molecule type" value="Genomic_DNA"/>
</dbReference>
<proteinExistence type="predicted"/>
<protein>
    <submittedName>
        <fullName evidence="1">Uncharacterized protein</fullName>
    </submittedName>
</protein>
<keyword evidence="2" id="KW-1185">Reference proteome</keyword>
<reference evidence="1" key="1">
    <citation type="submission" date="2016-08" db="EMBL/GenBank/DDBJ databases">
        <authorList>
            <person name="Ngugi D.K."/>
            <person name="Miyake S."/>
            <person name="Stingl U."/>
        </authorList>
    </citation>
    <scope>NUCLEOTIDE SEQUENCE</scope>
    <source>
        <strain evidence="1">SCG-B11WGA-EpuloA1</strain>
    </source>
</reference>
<accession>A0ACC8XA61</accession>
<evidence type="ECO:0000313" key="1">
    <source>
        <dbReference type="EMBL" id="ONI39183.1"/>
    </source>
</evidence>
<gene>
    <name evidence="1" type="ORF">AN396_09080</name>
</gene>
<dbReference type="Proteomes" id="UP000188605">
    <property type="component" value="Unassembled WGS sequence"/>
</dbReference>
<name>A0ACC8XA61_9FIRM</name>
<comment type="caution">
    <text evidence="1">The sequence shown here is derived from an EMBL/GenBank/DDBJ whole genome shotgun (WGS) entry which is preliminary data.</text>
</comment>